<accession>A0AAD9IDG2</accession>
<protein>
    <recommendedName>
        <fullName evidence="2">CobW C-terminal domain-containing protein</fullName>
    </recommendedName>
</protein>
<dbReference type="SUPFAM" id="SSF52540">
    <property type="entry name" value="P-loop containing nucleoside triphosphate hydrolases"/>
    <property type="match status" value="1"/>
</dbReference>
<dbReference type="CDD" id="cd03112">
    <property type="entry name" value="CobW-like"/>
    <property type="match status" value="1"/>
</dbReference>
<dbReference type="InterPro" id="IPR003495">
    <property type="entry name" value="CobW/HypB/UreG_nucleotide-bd"/>
</dbReference>
<dbReference type="Gene3D" id="3.40.50.300">
    <property type="entry name" value="P-loop containing nucleotide triphosphate hydrolases"/>
    <property type="match status" value="1"/>
</dbReference>
<evidence type="ECO:0000256" key="1">
    <source>
        <dbReference type="SAM" id="MobiDB-lite"/>
    </source>
</evidence>
<dbReference type="InterPro" id="IPR027417">
    <property type="entry name" value="P-loop_NTPase"/>
</dbReference>
<dbReference type="SUPFAM" id="SSF90002">
    <property type="entry name" value="Hypothetical protein YjiA, C-terminal domain"/>
    <property type="match status" value="1"/>
</dbReference>
<name>A0AAD9IDG2_PROWI</name>
<dbReference type="Pfam" id="PF02492">
    <property type="entry name" value="cobW"/>
    <property type="match status" value="1"/>
</dbReference>
<dbReference type="InterPro" id="IPR051927">
    <property type="entry name" value="Zn_Chap_cDPG_Synth"/>
</dbReference>
<evidence type="ECO:0000259" key="2">
    <source>
        <dbReference type="SMART" id="SM00833"/>
    </source>
</evidence>
<dbReference type="InterPro" id="IPR011629">
    <property type="entry name" value="CobW-like_C"/>
</dbReference>
<organism evidence="3 4">
    <name type="scientific">Prototheca wickerhamii</name>
    <dbReference type="NCBI Taxonomy" id="3111"/>
    <lineage>
        <taxon>Eukaryota</taxon>
        <taxon>Viridiplantae</taxon>
        <taxon>Chlorophyta</taxon>
        <taxon>core chlorophytes</taxon>
        <taxon>Trebouxiophyceae</taxon>
        <taxon>Chlorellales</taxon>
        <taxon>Chlorellaceae</taxon>
        <taxon>Prototheca</taxon>
    </lineage>
</organism>
<evidence type="ECO:0000313" key="3">
    <source>
        <dbReference type="EMBL" id="KAK2075863.1"/>
    </source>
</evidence>
<dbReference type="SMART" id="SM00833">
    <property type="entry name" value="CobW_C"/>
    <property type="match status" value="1"/>
</dbReference>
<reference evidence="3" key="1">
    <citation type="submission" date="2021-01" db="EMBL/GenBank/DDBJ databases">
        <authorList>
            <person name="Eckstrom K.M.E."/>
        </authorList>
    </citation>
    <scope>NUCLEOTIDE SEQUENCE</scope>
    <source>
        <strain evidence="3">UVCC 0001</strain>
    </source>
</reference>
<dbReference type="PANTHER" id="PTHR43603">
    <property type="entry name" value="COBW DOMAIN-CONTAINING PROTEIN DDB_G0274527"/>
    <property type="match status" value="1"/>
</dbReference>
<dbReference type="EMBL" id="JASFZW010000013">
    <property type="protein sequence ID" value="KAK2075863.1"/>
    <property type="molecule type" value="Genomic_DNA"/>
</dbReference>
<feature type="compositionally biased region" description="Basic and acidic residues" evidence="1">
    <location>
        <begin position="261"/>
        <end position="347"/>
    </location>
</feature>
<dbReference type="AlphaFoldDB" id="A0AAD9IDG2"/>
<keyword evidence="4" id="KW-1185">Reference proteome</keyword>
<feature type="region of interest" description="Disordered" evidence="1">
    <location>
        <begin position="256"/>
        <end position="404"/>
    </location>
</feature>
<dbReference type="Pfam" id="PF07683">
    <property type="entry name" value="CobW_C"/>
    <property type="match status" value="1"/>
</dbReference>
<sequence length="574" mass="63784">MVDAPRSVPVTMLSGFLGAGKTSLLRHVLQHSGLKIGCIVNDVAAVNIDAKLIRADQNRADPSSTTDLADTIELANGCACCSIADELMLSFANLIELSDRRETPYDRIILENSGVAEPQNIRDQFSDAIMEGHPLMSRIHLDSLVTLVDSGTFIKEYSSRAPLVSRPDLGEGGGLRPVVDLLVEQIECADYVVLNKTDLLDEATTGSLSAIVSSLNPLAQVVTCQHGAVPCEKLFGSEAQALVALLNTEGQHRGAVAAARTAHEAALREEREEKERKEREEKEAHKHGKESNGHGHAHDHAGHDHAGHDHDAHGHKHDSHDSHKQNGHAHDEHKHHDHGEHKHEAQNGHKHHGHDHDHAHHDHEHHDHDSHEHHDHDSHDSHDHSSHPHKHHKHSHDRKETTAAKRFGITSFVYSRRRPFHPQRLKDLVLKWMPVSHNKTLEGAERAEDGASPIKAVLRSKGFMWVANSHTTAFYWSHAGQYFEIRDEGEWWAAVPDDMWPEVAAQRAIILADFDASAGFGDRRQEIVFIGAGMDEKAISAQLDSALLTDEEMEDYKTNFDEPDPLHVGEPARA</sequence>
<dbReference type="Proteomes" id="UP001255856">
    <property type="component" value="Unassembled WGS sequence"/>
</dbReference>
<dbReference type="PANTHER" id="PTHR43603:SF1">
    <property type="entry name" value="ZINC-REGULATED GTPASE METALLOPROTEIN ACTIVATOR 1"/>
    <property type="match status" value="1"/>
</dbReference>
<feature type="domain" description="CobW C-terminal" evidence="2">
    <location>
        <begin position="409"/>
        <end position="547"/>
    </location>
</feature>
<gene>
    <name evidence="3" type="ORF">QBZ16_001605</name>
</gene>
<feature type="compositionally biased region" description="Basic and acidic residues" evidence="1">
    <location>
        <begin position="354"/>
        <end position="386"/>
    </location>
</feature>
<proteinExistence type="predicted"/>
<feature type="compositionally biased region" description="Basic residues" evidence="1">
    <location>
        <begin position="387"/>
        <end position="396"/>
    </location>
</feature>
<comment type="caution">
    <text evidence="3">The sequence shown here is derived from an EMBL/GenBank/DDBJ whole genome shotgun (WGS) entry which is preliminary data.</text>
</comment>
<evidence type="ECO:0000313" key="4">
    <source>
        <dbReference type="Proteomes" id="UP001255856"/>
    </source>
</evidence>